<organism evidence="1 2">
    <name type="scientific">Leucogyrophana mollusca</name>
    <dbReference type="NCBI Taxonomy" id="85980"/>
    <lineage>
        <taxon>Eukaryota</taxon>
        <taxon>Fungi</taxon>
        <taxon>Dikarya</taxon>
        <taxon>Basidiomycota</taxon>
        <taxon>Agaricomycotina</taxon>
        <taxon>Agaricomycetes</taxon>
        <taxon>Agaricomycetidae</taxon>
        <taxon>Boletales</taxon>
        <taxon>Boletales incertae sedis</taxon>
        <taxon>Leucogyrophana</taxon>
    </lineage>
</organism>
<protein>
    <submittedName>
        <fullName evidence="1">Uncharacterized protein</fullName>
    </submittedName>
</protein>
<evidence type="ECO:0000313" key="2">
    <source>
        <dbReference type="Proteomes" id="UP000790709"/>
    </source>
</evidence>
<accession>A0ACB8B816</accession>
<comment type="caution">
    <text evidence="1">The sequence shown here is derived from an EMBL/GenBank/DDBJ whole genome shotgun (WGS) entry which is preliminary data.</text>
</comment>
<proteinExistence type="predicted"/>
<sequence length="482" mass="53268">MEPAQRRQVGKESKAGLALVVSMWRKGACIWGDLGLCNSVSIVWYGSACYNSTTLYDHAPSTNIRLGGLLFLNESAFGMGTTRANQSGRMEPSGQQRERKWRSHLRQQLPRIEPRQCVQRPAVGSRRTHASIVFCPIRLMSLGAFLAWAHLLEQRARSRVWNALKAESGERGLSWCRLWGWSCEVSSGGWSSGIVQYFVVMGEGTYSVADSAREVTTKVIKWRIWTLSWVPRYTLYGLCGGGGDGFWRSGWYDGSQSGRCLRWVTCIVVYPYVSFSRRVPGSLRAPVTSALPCEQERSSVKFFGQPMVEESGADHPPNNTHGAAGGLRWVANGGYRAPRPRVHPKSLSAKLPGVRNLPLVCDRSVGSSLKDQHASLSEDLDAARDRYTGLLTTTVLVSSNEVFWVAGLDDGPLNYKNPKGQSVGGYAPKYAECGECHSVNKTVFHHPTGLYFGPDDGRLVISSTPRIIAKLDRRRGDLTHGN</sequence>
<name>A0ACB8B816_9AGAM</name>
<keyword evidence="2" id="KW-1185">Reference proteome</keyword>
<reference evidence="1" key="1">
    <citation type="journal article" date="2021" name="New Phytol.">
        <title>Evolutionary innovations through gain and loss of genes in the ectomycorrhizal Boletales.</title>
        <authorList>
            <person name="Wu G."/>
            <person name="Miyauchi S."/>
            <person name="Morin E."/>
            <person name="Kuo A."/>
            <person name="Drula E."/>
            <person name="Varga T."/>
            <person name="Kohler A."/>
            <person name="Feng B."/>
            <person name="Cao Y."/>
            <person name="Lipzen A."/>
            <person name="Daum C."/>
            <person name="Hundley H."/>
            <person name="Pangilinan J."/>
            <person name="Johnson J."/>
            <person name="Barry K."/>
            <person name="LaButti K."/>
            <person name="Ng V."/>
            <person name="Ahrendt S."/>
            <person name="Min B."/>
            <person name="Choi I.G."/>
            <person name="Park H."/>
            <person name="Plett J.M."/>
            <person name="Magnuson J."/>
            <person name="Spatafora J.W."/>
            <person name="Nagy L.G."/>
            <person name="Henrissat B."/>
            <person name="Grigoriev I.V."/>
            <person name="Yang Z.L."/>
            <person name="Xu J."/>
            <person name="Martin F.M."/>
        </authorList>
    </citation>
    <scope>NUCLEOTIDE SEQUENCE</scope>
    <source>
        <strain evidence="1">KUC20120723A-06</strain>
    </source>
</reference>
<gene>
    <name evidence="1" type="ORF">BV22DRAFT_1121865</name>
</gene>
<dbReference type="EMBL" id="MU266508">
    <property type="protein sequence ID" value="KAH7921866.1"/>
    <property type="molecule type" value="Genomic_DNA"/>
</dbReference>
<evidence type="ECO:0000313" key="1">
    <source>
        <dbReference type="EMBL" id="KAH7921866.1"/>
    </source>
</evidence>
<dbReference type="Proteomes" id="UP000790709">
    <property type="component" value="Unassembled WGS sequence"/>
</dbReference>